<dbReference type="RefSeq" id="WP_138403956.1">
    <property type="nucleotide sequence ID" value="NZ_JACCEL010000006.1"/>
</dbReference>
<evidence type="ECO:0000313" key="5">
    <source>
        <dbReference type="Proteomes" id="UP000306420"/>
    </source>
</evidence>
<accession>A0A5R9EIZ9</accession>
<keyword evidence="6" id="KW-1185">Reference proteome</keyword>
<feature type="transmembrane region" description="Helical" evidence="2">
    <location>
        <begin position="6"/>
        <end position="26"/>
    </location>
</feature>
<evidence type="ECO:0000256" key="2">
    <source>
        <dbReference type="SAM" id="Phobius"/>
    </source>
</evidence>
<dbReference type="EMBL" id="JACCEL010000006">
    <property type="protein sequence ID" value="MBG9977817.1"/>
    <property type="molecule type" value="Genomic_DNA"/>
</dbReference>
<proteinExistence type="predicted"/>
<keyword evidence="2" id="KW-0812">Transmembrane</keyword>
<sequence length="166" mass="18288">MSKNGGFFLGALFGASVAGIAALLYAPKSGKELRRDIAVEVDQFLDSAGEYTDYAVERGVELYDAAYETTEDIKVNLKDSADQFKSQFDDIRQEATTEWDRVKSDMKDSKDELSKDAQKLKEDAEDLGDTITVEAKDLADDVSDSTQHVKASTEDAVDTVKNEVNK</sequence>
<dbReference type="OrthoDB" id="9810874at2"/>
<dbReference type="EMBL" id="VBSP01000006">
    <property type="protein sequence ID" value="TLQ48912.1"/>
    <property type="molecule type" value="Genomic_DNA"/>
</dbReference>
<dbReference type="AlphaFoldDB" id="A0A5R9EIZ9"/>
<feature type="region of interest" description="Disordered" evidence="1">
    <location>
        <begin position="100"/>
        <end position="121"/>
    </location>
</feature>
<reference evidence="3 6" key="2">
    <citation type="submission" date="2020-07" db="EMBL/GenBank/DDBJ databases">
        <title>Facklamia lactis sp. nov., isolated from raw milk.</title>
        <authorList>
            <person name="Doll E.V."/>
            <person name="Huptas C."/>
            <person name="Staib L."/>
            <person name="Wenning M."/>
            <person name="Scherer S."/>
        </authorList>
    </citation>
    <scope>NUCLEOTIDE SEQUENCE [LARGE SCALE GENOMIC DNA]</scope>
    <source>
        <strain evidence="3 6">DSM 104272</strain>
    </source>
</reference>
<gene>
    <name evidence="4" type="ORF">FEZ33_03215</name>
    <name evidence="3" type="ORF">HYQ42_03365</name>
</gene>
<dbReference type="Proteomes" id="UP000823401">
    <property type="component" value="Unassembled WGS sequence"/>
</dbReference>
<dbReference type="PANTHER" id="PTHR35792:SF1">
    <property type="entry name" value="SLL0268 PROTEIN"/>
    <property type="match status" value="1"/>
</dbReference>
<name>A0A5R9EIZ9_9LACT</name>
<dbReference type="Gene3D" id="1.20.120.20">
    <property type="entry name" value="Apolipoprotein"/>
    <property type="match status" value="1"/>
</dbReference>
<protein>
    <submittedName>
        <fullName evidence="4">YtxH domain-containing protein</fullName>
    </submittedName>
</protein>
<evidence type="ECO:0000313" key="6">
    <source>
        <dbReference type="Proteomes" id="UP000823401"/>
    </source>
</evidence>
<dbReference type="Proteomes" id="UP000306420">
    <property type="component" value="Unassembled WGS sequence"/>
</dbReference>
<keyword evidence="2" id="KW-0472">Membrane</keyword>
<feature type="region of interest" description="Disordered" evidence="1">
    <location>
        <begin position="139"/>
        <end position="166"/>
    </location>
</feature>
<dbReference type="SUPFAM" id="SSF58113">
    <property type="entry name" value="Apolipoprotein A-I"/>
    <property type="match status" value="1"/>
</dbReference>
<evidence type="ECO:0000256" key="1">
    <source>
        <dbReference type="SAM" id="MobiDB-lite"/>
    </source>
</evidence>
<dbReference type="Pfam" id="PF12732">
    <property type="entry name" value="YtxH"/>
    <property type="match status" value="1"/>
</dbReference>
<reference evidence="4 5" key="1">
    <citation type="submission" date="2019-05" db="EMBL/GenBank/DDBJ databases">
        <title>The metagenome of a microbial culture collection derived from dairy environment covers the genomic content of the human microbiome.</title>
        <authorList>
            <person name="Roder T."/>
            <person name="Wuthrich D."/>
            <person name="Sattari Z."/>
            <person name="Von Ah U."/>
            <person name="Bar C."/>
            <person name="Ronchi F."/>
            <person name="Macpherson A.J."/>
            <person name="Ganal-Vonarburg S.C."/>
            <person name="Bruggmann R."/>
            <person name="Vergeres G."/>
        </authorList>
    </citation>
    <scope>NUCLEOTIDE SEQUENCE [LARGE SCALE GENOMIC DNA]</scope>
    <source>
        <strain evidence="4 5">FAM 24227</strain>
    </source>
</reference>
<keyword evidence="2" id="KW-1133">Transmembrane helix</keyword>
<dbReference type="PANTHER" id="PTHR35792">
    <property type="entry name" value="GENERAL STRESS PROTEIN"/>
    <property type="match status" value="1"/>
</dbReference>
<organism evidence="4 5">
    <name type="scientific">Ruoffia tabacinasalis</name>
    <dbReference type="NCBI Taxonomy" id="87458"/>
    <lineage>
        <taxon>Bacteria</taxon>
        <taxon>Bacillati</taxon>
        <taxon>Bacillota</taxon>
        <taxon>Bacilli</taxon>
        <taxon>Lactobacillales</taxon>
        <taxon>Aerococcaceae</taxon>
        <taxon>Ruoffia</taxon>
    </lineage>
</organism>
<dbReference type="InterPro" id="IPR052928">
    <property type="entry name" value="Desiccation-related_membrane"/>
</dbReference>
<evidence type="ECO:0000313" key="4">
    <source>
        <dbReference type="EMBL" id="TLQ48912.1"/>
    </source>
</evidence>
<dbReference type="InterPro" id="IPR024623">
    <property type="entry name" value="YtxH"/>
</dbReference>
<evidence type="ECO:0000313" key="3">
    <source>
        <dbReference type="EMBL" id="MBG9977817.1"/>
    </source>
</evidence>
<comment type="caution">
    <text evidence="4">The sequence shown here is derived from an EMBL/GenBank/DDBJ whole genome shotgun (WGS) entry which is preliminary data.</text>
</comment>